<keyword evidence="5" id="KW-1185">Reference proteome</keyword>
<dbReference type="Proteomes" id="UP000660262">
    <property type="component" value="Unassembled WGS sequence"/>
</dbReference>
<keyword evidence="1" id="KW-0677">Repeat</keyword>
<dbReference type="OrthoDB" id="567660at2759"/>
<name>A0A830I432_9CHLO</name>
<dbReference type="PROSITE" id="PS50088">
    <property type="entry name" value="ANK_REPEAT"/>
    <property type="match status" value="2"/>
</dbReference>
<dbReference type="PRINTS" id="PR01415">
    <property type="entry name" value="ANKYRIN"/>
</dbReference>
<dbReference type="PANTHER" id="PTHR24198:SF165">
    <property type="entry name" value="ANKYRIN REPEAT-CONTAINING PROTEIN-RELATED"/>
    <property type="match status" value="1"/>
</dbReference>
<protein>
    <submittedName>
        <fullName evidence="4">Uncharacterized protein</fullName>
    </submittedName>
</protein>
<accession>A0A830I432</accession>
<evidence type="ECO:0000256" key="1">
    <source>
        <dbReference type="ARBA" id="ARBA00022737"/>
    </source>
</evidence>
<dbReference type="SMART" id="SM00248">
    <property type="entry name" value="ANK"/>
    <property type="match status" value="3"/>
</dbReference>
<dbReference type="PANTHER" id="PTHR24198">
    <property type="entry name" value="ANKYRIN REPEAT AND PROTEIN KINASE DOMAIN-CONTAINING PROTEIN"/>
    <property type="match status" value="1"/>
</dbReference>
<feature type="repeat" description="ANK" evidence="3">
    <location>
        <begin position="98"/>
        <end position="130"/>
    </location>
</feature>
<gene>
    <name evidence="4" type="ORF">PPROV_001061400</name>
</gene>
<feature type="repeat" description="ANK" evidence="3">
    <location>
        <begin position="64"/>
        <end position="96"/>
    </location>
</feature>
<dbReference type="InterPro" id="IPR036770">
    <property type="entry name" value="Ankyrin_rpt-contain_sf"/>
</dbReference>
<evidence type="ECO:0000256" key="3">
    <source>
        <dbReference type="PROSITE-ProRule" id="PRU00023"/>
    </source>
</evidence>
<dbReference type="EMBL" id="BNJQ01000037">
    <property type="protein sequence ID" value="GHP11887.1"/>
    <property type="molecule type" value="Genomic_DNA"/>
</dbReference>
<dbReference type="Gene3D" id="1.25.40.20">
    <property type="entry name" value="Ankyrin repeat-containing domain"/>
    <property type="match status" value="1"/>
</dbReference>
<dbReference type="Pfam" id="PF12796">
    <property type="entry name" value="Ank_2"/>
    <property type="match status" value="1"/>
</dbReference>
<proteinExistence type="predicted"/>
<sequence>MGRGGHGSHDDVDAGTPYDQSLEEMDFTRSACNLASKGRVQDLRDIIARRPSCVHSDGTAENASGYTPLHYAARAGHVECVRLLIASACNVNATTRAGGSTALHRAAFTGHIEVVSLLLDAGADASIRNTDGQTAAHDAARGGHGDVLAVLERAHAGLSTLEDNRGRTAKDMLSL</sequence>
<organism evidence="4 5">
    <name type="scientific">Pycnococcus provasolii</name>
    <dbReference type="NCBI Taxonomy" id="41880"/>
    <lineage>
        <taxon>Eukaryota</taxon>
        <taxon>Viridiplantae</taxon>
        <taxon>Chlorophyta</taxon>
        <taxon>Pseudoscourfieldiophyceae</taxon>
        <taxon>Pseudoscourfieldiales</taxon>
        <taxon>Pycnococcaceae</taxon>
        <taxon>Pycnococcus</taxon>
    </lineage>
</organism>
<evidence type="ECO:0000313" key="4">
    <source>
        <dbReference type="EMBL" id="GHP11887.1"/>
    </source>
</evidence>
<dbReference type="PROSITE" id="PS50297">
    <property type="entry name" value="ANK_REP_REGION"/>
    <property type="match status" value="2"/>
</dbReference>
<comment type="caution">
    <text evidence="4">The sequence shown here is derived from an EMBL/GenBank/DDBJ whole genome shotgun (WGS) entry which is preliminary data.</text>
</comment>
<reference evidence="4" key="1">
    <citation type="submission" date="2020-10" db="EMBL/GenBank/DDBJ databases">
        <title>Unveiling of a novel bifunctional photoreceptor, Dualchrome1, isolated from a cosmopolitan green alga.</title>
        <authorList>
            <person name="Suzuki S."/>
            <person name="Kawachi M."/>
        </authorList>
    </citation>
    <scope>NUCLEOTIDE SEQUENCE</scope>
    <source>
        <strain evidence="4">NIES 2893</strain>
    </source>
</reference>
<dbReference type="AlphaFoldDB" id="A0A830I432"/>
<keyword evidence="2 3" id="KW-0040">ANK repeat</keyword>
<dbReference type="InterPro" id="IPR002110">
    <property type="entry name" value="Ankyrin_rpt"/>
</dbReference>
<evidence type="ECO:0000256" key="2">
    <source>
        <dbReference type="ARBA" id="ARBA00023043"/>
    </source>
</evidence>
<dbReference type="SUPFAM" id="SSF48403">
    <property type="entry name" value="Ankyrin repeat"/>
    <property type="match status" value="1"/>
</dbReference>
<evidence type="ECO:0000313" key="5">
    <source>
        <dbReference type="Proteomes" id="UP000660262"/>
    </source>
</evidence>